<reference evidence="1" key="1">
    <citation type="submission" date="2021-01" db="EMBL/GenBank/DDBJ databases">
        <authorList>
            <person name="Corre E."/>
            <person name="Pelletier E."/>
            <person name="Niang G."/>
            <person name="Scheremetjew M."/>
            <person name="Finn R."/>
            <person name="Kale V."/>
            <person name="Holt S."/>
            <person name="Cochrane G."/>
            <person name="Meng A."/>
            <person name="Brown T."/>
            <person name="Cohen L."/>
        </authorList>
    </citation>
    <scope>NUCLEOTIDE SEQUENCE</scope>
    <source>
        <strain evidence="1">CCCM811</strain>
    </source>
</reference>
<evidence type="ECO:0000313" key="1">
    <source>
        <dbReference type="EMBL" id="CAE0654560.1"/>
    </source>
</evidence>
<protein>
    <submittedName>
        <fullName evidence="1">Uncharacterized protein</fullName>
    </submittedName>
</protein>
<accession>A0A7S3YKI6</accession>
<dbReference type="EMBL" id="HBIV01009156">
    <property type="protein sequence ID" value="CAE0654560.1"/>
    <property type="molecule type" value="Transcribed_RNA"/>
</dbReference>
<sequence>MNMHEKQMSLLNPCDIYLHNKMTLDTGRPPRLRLYVIIATKRSEPKLNRLQTANARLRDAVVVRCAGSSLAFSPSAACSGFALLTRVRSATNTLENLQTPIAVDVSARRHSETQKHENGVIHQLEQMN</sequence>
<name>A0A7S3YKI6_9EUKA</name>
<organism evidence="1">
    <name type="scientific">Lotharella globosa</name>
    <dbReference type="NCBI Taxonomy" id="91324"/>
    <lineage>
        <taxon>Eukaryota</taxon>
        <taxon>Sar</taxon>
        <taxon>Rhizaria</taxon>
        <taxon>Cercozoa</taxon>
        <taxon>Chlorarachniophyceae</taxon>
        <taxon>Lotharella</taxon>
    </lineage>
</organism>
<proteinExistence type="predicted"/>
<dbReference type="AlphaFoldDB" id="A0A7S3YKI6"/>
<gene>
    <name evidence="1" type="ORF">LGLO00237_LOCUS6914</name>
</gene>